<keyword evidence="2" id="KW-1185">Reference proteome</keyword>
<dbReference type="InterPro" id="IPR028956">
    <property type="entry name" value="Imm51"/>
</dbReference>
<proteinExistence type="predicted"/>
<reference evidence="1 2" key="1">
    <citation type="submission" date="2018-10" db="EMBL/GenBank/DDBJ databases">
        <title>Phylogenomics of Brevibacillus.</title>
        <authorList>
            <person name="Dunlap C."/>
        </authorList>
    </citation>
    <scope>NUCLEOTIDE SEQUENCE [LARGE SCALE GENOMIC DNA]</scope>
    <source>
        <strain evidence="1 2">JCM 15716</strain>
    </source>
</reference>
<dbReference type="Pfam" id="PF15595">
    <property type="entry name" value="Imm51"/>
    <property type="match status" value="1"/>
</dbReference>
<evidence type="ECO:0000313" key="1">
    <source>
        <dbReference type="EMBL" id="RNB80128.1"/>
    </source>
</evidence>
<evidence type="ECO:0000313" key="2">
    <source>
        <dbReference type="Proteomes" id="UP000271031"/>
    </source>
</evidence>
<dbReference type="Proteomes" id="UP000271031">
    <property type="component" value="Unassembled WGS sequence"/>
</dbReference>
<dbReference type="RefSeq" id="WP_122921112.1">
    <property type="nucleotide sequence ID" value="NZ_RHHQ01000025.1"/>
</dbReference>
<dbReference type="OrthoDB" id="8657476at2"/>
<name>A0A3M8CWX4_9BACL</name>
<dbReference type="EMBL" id="RHHQ01000025">
    <property type="protein sequence ID" value="RNB80128.1"/>
    <property type="molecule type" value="Genomic_DNA"/>
</dbReference>
<protein>
    <recommendedName>
        <fullName evidence="3">Immunity protein 51</fullName>
    </recommendedName>
</protein>
<accession>A0A3M8CWX4</accession>
<comment type="caution">
    <text evidence="1">The sequence shown here is derived from an EMBL/GenBank/DDBJ whole genome shotgun (WGS) entry which is preliminary data.</text>
</comment>
<dbReference type="AlphaFoldDB" id="A0A3M8CWX4"/>
<evidence type="ECO:0008006" key="3">
    <source>
        <dbReference type="Google" id="ProtNLM"/>
    </source>
</evidence>
<organism evidence="1 2">
    <name type="scientific">Brevibacillus fluminis</name>
    <dbReference type="NCBI Taxonomy" id="511487"/>
    <lineage>
        <taxon>Bacteria</taxon>
        <taxon>Bacillati</taxon>
        <taxon>Bacillota</taxon>
        <taxon>Bacilli</taxon>
        <taxon>Bacillales</taxon>
        <taxon>Paenibacillaceae</taxon>
        <taxon>Brevibacillus</taxon>
    </lineage>
</organism>
<gene>
    <name evidence="1" type="ORF">EDM56_27335</name>
</gene>
<sequence>MEIVDKIKPFLLVEHDSGSMSLILTVGAYKHEIFETRADEGFEGNGYDWGSLAAVFLTEKMPQLIDRIHFDPEGDMFCAYSDDREALELFTLGFKDACEDAATIVDLFSRAELD</sequence>